<sequence length="175" mass="20744">MKKLLLLIIGLMVNSCLSKYDRVEKDLYNCLIISLSDEEKEKVNPIFSDFEQHLIDKGILESSSPEGYWNFYKKIADTGTYDFSNEFNFSEKISFLNRENPEDNNIFFDCHNEVFQTEKYLKSKLYKFNQESQSLRSHRVTPTMIAITTTKYLTAEDFELEYYRLSTLLFIENLK</sequence>
<protein>
    <recommendedName>
        <fullName evidence="2">Lipoprotein</fullName>
    </recommendedName>
</protein>
<dbReference type="RefSeq" id="WP_347922342.1">
    <property type="nucleotide sequence ID" value="NZ_CP157199.1"/>
</dbReference>
<evidence type="ECO:0008006" key="2">
    <source>
        <dbReference type="Google" id="ProtNLM"/>
    </source>
</evidence>
<accession>A0AAU7BP48</accession>
<proteinExistence type="predicted"/>
<gene>
    <name evidence="1" type="ORF">ABGB03_09845</name>
</gene>
<name>A0AAU7BP48_9FLAO</name>
<reference evidence="1" key="1">
    <citation type="submission" date="2024-05" db="EMBL/GenBank/DDBJ databases">
        <title>Pontimicrobium maritimus sp. nov., isolated form sea water.</title>
        <authorList>
            <person name="Muhammad N."/>
            <person name="Vuong T.Q."/>
            <person name="Han H.L."/>
            <person name="Kim S.-G."/>
        </authorList>
    </citation>
    <scope>NUCLEOTIDE SEQUENCE</scope>
    <source>
        <strain evidence="1">SW4</strain>
    </source>
</reference>
<organism evidence="1">
    <name type="scientific">Pontimicrobium sp. SW4</name>
    <dbReference type="NCBI Taxonomy" id="3153519"/>
    <lineage>
        <taxon>Bacteria</taxon>
        <taxon>Pseudomonadati</taxon>
        <taxon>Bacteroidota</taxon>
        <taxon>Flavobacteriia</taxon>
        <taxon>Flavobacteriales</taxon>
        <taxon>Flavobacteriaceae</taxon>
        <taxon>Pontimicrobium</taxon>
    </lineage>
</organism>
<dbReference type="EMBL" id="CP157199">
    <property type="protein sequence ID" value="XBG60155.1"/>
    <property type="molecule type" value="Genomic_DNA"/>
</dbReference>
<dbReference type="AlphaFoldDB" id="A0AAU7BP48"/>
<evidence type="ECO:0000313" key="1">
    <source>
        <dbReference type="EMBL" id="XBG60155.1"/>
    </source>
</evidence>